<sequence length="372" mass="38559">MTSVPPSARSDGRPPGAAPGPSPDSTPRARGGAPVKAVRRGGRLGSGRGAALARLVGRRALAALPVLLGVSLLMFAIGAASPFDPVHAYAGSAVFTASEETLAQLRESFGVDRPWPAQWWDWFTGALTGDLGDSRALRQPVAQVIAERLGWSVLLAGVAFLLTLLLGLLLGTLAARRPGGLVDRAATSLSLTLSAAPAFWLALLAIWLFALRLDWLPAGGLTDAGSTVVTPGQLVSHLTLPALVLAVSQTPWFTLFVRESLLAALEEDFVTGARARGLAPRTVLVRHALRSALLPFVTLVGSRVPELITGALLVETVFSWPGVAGATVEAALAVDFPLLAALTLLATGAVLLGNLLADVLYGLVDPRTALDG</sequence>
<protein>
    <submittedName>
        <fullName evidence="10">Peptide/nickel transport system permease protein</fullName>
    </submittedName>
</protein>
<dbReference type="EMBL" id="JACBZD010000001">
    <property type="protein sequence ID" value="NYI06736.1"/>
    <property type="molecule type" value="Genomic_DNA"/>
</dbReference>
<dbReference type="SUPFAM" id="SSF161098">
    <property type="entry name" value="MetI-like"/>
    <property type="match status" value="1"/>
</dbReference>
<name>A0A852ZWI4_9ACTN</name>
<evidence type="ECO:0000256" key="6">
    <source>
        <dbReference type="ARBA" id="ARBA00023136"/>
    </source>
</evidence>
<evidence type="ECO:0000256" key="1">
    <source>
        <dbReference type="ARBA" id="ARBA00004651"/>
    </source>
</evidence>
<reference evidence="10 11" key="1">
    <citation type="submission" date="2020-07" db="EMBL/GenBank/DDBJ databases">
        <title>Sequencing the genomes of 1000 actinobacteria strains.</title>
        <authorList>
            <person name="Klenk H.-P."/>
        </authorList>
    </citation>
    <scope>NUCLEOTIDE SEQUENCE [LARGE SCALE GENOMIC DNA]</scope>
    <source>
        <strain evidence="10 11">DSM 42178</strain>
    </source>
</reference>
<comment type="similarity">
    <text evidence="7">Belongs to the binding-protein-dependent transport system permease family.</text>
</comment>
<evidence type="ECO:0000256" key="2">
    <source>
        <dbReference type="ARBA" id="ARBA00022448"/>
    </source>
</evidence>
<dbReference type="PROSITE" id="PS50928">
    <property type="entry name" value="ABC_TM1"/>
    <property type="match status" value="1"/>
</dbReference>
<accession>A0A852ZWI4</accession>
<evidence type="ECO:0000313" key="10">
    <source>
        <dbReference type="EMBL" id="NYI06736.1"/>
    </source>
</evidence>
<organism evidence="10 11">
    <name type="scientific">Allostreptomyces psammosilenae</name>
    <dbReference type="NCBI Taxonomy" id="1892865"/>
    <lineage>
        <taxon>Bacteria</taxon>
        <taxon>Bacillati</taxon>
        <taxon>Actinomycetota</taxon>
        <taxon>Actinomycetes</taxon>
        <taxon>Kitasatosporales</taxon>
        <taxon>Streptomycetaceae</taxon>
        <taxon>Allostreptomyces</taxon>
    </lineage>
</organism>
<evidence type="ECO:0000259" key="9">
    <source>
        <dbReference type="PROSITE" id="PS50928"/>
    </source>
</evidence>
<dbReference type="Pfam" id="PF00528">
    <property type="entry name" value="BPD_transp_1"/>
    <property type="match status" value="1"/>
</dbReference>
<proteinExistence type="inferred from homology"/>
<keyword evidence="4 7" id="KW-0812">Transmembrane</keyword>
<keyword evidence="3" id="KW-1003">Cell membrane</keyword>
<keyword evidence="6 7" id="KW-0472">Membrane</keyword>
<dbReference type="Gene3D" id="1.10.3720.10">
    <property type="entry name" value="MetI-like"/>
    <property type="match status" value="1"/>
</dbReference>
<feature type="transmembrane region" description="Helical" evidence="7">
    <location>
        <begin position="60"/>
        <end position="80"/>
    </location>
</feature>
<dbReference type="PANTHER" id="PTHR43163:SF9">
    <property type="entry name" value="ABC TRANSPORTER PERMEASE PROTEIN"/>
    <property type="match status" value="1"/>
</dbReference>
<feature type="region of interest" description="Disordered" evidence="8">
    <location>
        <begin position="1"/>
        <end position="42"/>
    </location>
</feature>
<feature type="transmembrane region" description="Helical" evidence="7">
    <location>
        <begin position="185"/>
        <end position="210"/>
    </location>
</feature>
<dbReference type="AlphaFoldDB" id="A0A852ZWI4"/>
<evidence type="ECO:0000256" key="5">
    <source>
        <dbReference type="ARBA" id="ARBA00022989"/>
    </source>
</evidence>
<dbReference type="InterPro" id="IPR000515">
    <property type="entry name" value="MetI-like"/>
</dbReference>
<feature type="domain" description="ABC transmembrane type-1" evidence="9">
    <location>
        <begin position="149"/>
        <end position="357"/>
    </location>
</feature>
<evidence type="ECO:0000313" key="11">
    <source>
        <dbReference type="Proteomes" id="UP000567795"/>
    </source>
</evidence>
<evidence type="ECO:0000256" key="7">
    <source>
        <dbReference type="RuleBase" id="RU363032"/>
    </source>
</evidence>
<keyword evidence="5 7" id="KW-1133">Transmembrane helix</keyword>
<dbReference type="GO" id="GO:0005886">
    <property type="term" value="C:plasma membrane"/>
    <property type="evidence" value="ECO:0007669"/>
    <property type="project" value="UniProtKB-SubCell"/>
</dbReference>
<dbReference type="InterPro" id="IPR045621">
    <property type="entry name" value="BPD_transp_1_N"/>
</dbReference>
<evidence type="ECO:0000256" key="4">
    <source>
        <dbReference type="ARBA" id="ARBA00022692"/>
    </source>
</evidence>
<dbReference type="InterPro" id="IPR035906">
    <property type="entry name" value="MetI-like_sf"/>
</dbReference>
<evidence type="ECO:0000256" key="3">
    <source>
        <dbReference type="ARBA" id="ARBA00022475"/>
    </source>
</evidence>
<keyword evidence="11" id="KW-1185">Reference proteome</keyword>
<dbReference type="GO" id="GO:0055085">
    <property type="term" value="P:transmembrane transport"/>
    <property type="evidence" value="ECO:0007669"/>
    <property type="project" value="InterPro"/>
</dbReference>
<comment type="caution">
    <text evidence="10">The sequence shown here is derived from an EMBL/GenBank/DDBJ whole genome shotgun (WGS) entry which is preliminary data.</text>
</comment>
<comment type="subcellular location">
    <subcellularLocation>
        <location evidence="1 7">Cell membrane</location>
        <topology evidence="1 7">Multi-pass membrane protein</topology>
    </subcellularLocation>
</comment>
<dbReference type="Pfam" id="PF19300">
    <property type="entry name" value="BPD_transp_1_N"/>
    <property type="match status" value="1"/>
</dbReference>
<evidence type="ECO:0000256" key="8">
    <source>
        <dbReference type="SAM" id="MobiDB-lite"/>
    </source>
</evidence>
<gene>
    <name evidence="10" type="ORF">FHU37_003679</name>
</gene>
<dbReference type="Proteomes" id="UP000567795">
    <property type="component" value="Unassembled WGS sequence"/>
</dbReference>
<dbReference type="PANTHER" id="PTHR43163">
    <property type="entry name" value="DIPEPTIDE TRANSPORT SYSTEM PERMEASE PROTEIN DPPB-RELATED"/>
    <property type="match status" value="1"/>
</dbReference>
<dbReference type="CDD" id="cd06261">
    <property type="entry name" value="TM_PBP2"/>
    <property type="match status" value="1"/>
</dbReference>
<keyword evidence="2 7" id="KW-0813">Transport</keyword>
<feature type="transmembrane region" description="Helical" evidence="7">
    <location>
        <begin position="149"/>
        <end position="173"/>
    </location>
</feature>
<feature type="transmembrane region" description="Helical" evidence="7">
    <location>
        <begin position="336"/>
        <end position="357"/>
    </location>
</feature>